<sequence>MPLESILSALPIRLPHTQQERLGLALGTAAFLGATTFLLPAAIRDFRIFKSYGPGGLPNNVIGWLTVRLLFQPFRGEMFDTEVYSRRIDAAEGHGVDDEGYLTLSEEQLATRSPADRPSVGPHVVPQRQLTQIPDKDVQEKFRAKYVSFGLRNHHLVKFERSNLERHADALFLADHLPITDLAVTMQGEVAHIHQGKDHSVHLVMAPADCKKIIEAGWGQRHGFSGTSAMTFLALGTLPNLPAEYILIYAPRTEAEIEIVMQIIAASVKFMTGRADTR</sequence>
<dbReference type="GeneID" id="81352101"/>
<keyword evidence="1" id="KW-0472">Membrane</keyword>
<feature type="transmembrane region" description="Helical" evidence="1">
    <location>
        <begin position="22"/>
        <end position="43"/>
    </location>
</feature>
<organism evidence="3 4">
    <name type="scientific">Penicillium argentinense</name>
    <dbReference type="NCBI Taxonomy" id="1131581"/>
    <lineage>
        <taxon>Eukaryota</taxon>
        <taxon>Fungi</taxon>
        <taxon>Dikarya</taxon>
        <taxon>Ascomycota</taxon>
        <taxon>Pezizomycotina</taxon>
        <taxon>Eurotiomycetes</taxon>
        <taxon>Eurotiomycetidae</taxon>
        <taxon>Eurotiales</taxon>
        <taxon>Aspergillaceae</taxon>
        <taxon>Penicillium</taxon>
    </lineage>
</organism>
<evidence type="ECO:0000313" key="3">
    <source>
        <dbReference type="EMBL" id="KAJ5112573.1"/>
    </source>
</evidence>
<comment type="caution">
    <text evidence="3">The sequence shown here is derived from an EMBL/GenBank/DDBJ whole genome shotgun (WGS) entry which is preliminary data.</text>
</comment>
<keyword evidence="1" id="KW-1133">Transmembrane helix</keyword>
<evidence type="ECO:0000259" key="2">
    <source>
        <dbReference type="Pfam" id="PF17648"/>
    </source>
</evidence>
<dbReference type="RefSeq" id="XP_056480346.1">
    <property type="nucleotide sequence ID" value="XM_056613122.1"/>
</dbReference>
<dbReference type="AlphaFoldDB" id="A0A9W9KP17"/>
<reference evidence="3" key="1">
    <citation type="submission" date="2022-11" db="EMBL/GenBank/DDBJ databases">
        <authorList>
            <person name="Petersen C."/>
        </authorList>
    </citation>
    <scope>NUCLEOTIDE SEQUENCE</scope>
    <source>
        <strain evidence="3">IBT 30761</strain>
    </source>
</reference>
<gene>
    <name evidence="3" type="ORF">N7532_000618</name>
</gene>
<reference evidence="3" key="2">
    <citation type="journal article" date="2023" name="IMA Fungus">
        <title>Comparative genomic study of the Penicillium genus elucidates a diverse pangenome and 15 lateral gene transfer events.</title>
        <authorList>
            <person name="Petersen C."/>
            <person name="Sorensen T."/>
            <person name="Nielsen M.R."/>
            <person name="Sondergaard T.E."/>
            <person name="Sorensen J.L."/>
            <person name="Fitzpatrick D.A."/>
            <person name="Frisvad J.C."/>
            <person name="Nielsen K.L."/>
        </authorList>
    </citation>
    <scope>NUCLEOTIDE SEQUENCE</scope>
    <source>
        <strain evidence="3">IBT 30761</strain>
    </source>
</reference>
<evidence type="ECO:0000256" key="1">
    <source>
        <dbReference type="SAM" id="Phobius"/>
    </source>
</evidence>
<dbReference type="InterPro" id="IPR040841">
    <property type="entry name" value="Luciferase_dom"/>
</dbReference>
<dbReference type="Proteomes" id="UP001149074">
    <property type="component" value="Unassembled WGS sequence"/>
</dbReference>
<dbReference type="OrthoDB" id="5358398at2759"/>
<proteinExistence type="predicted"/>
<protein>
    <recommendedName>
        <fullName evidence="2">Luciferase domain-containing protein</fullName>
    </recommendedName>
</protein>
<keyword evidence="1" id="KW-0812">Transmembrane</keyword>
<dbReference type="InterPro" id="IPR048273">
    <property type="entry name" value="Luciferase"/>
</dbReference>
<dbReference type="PANTHER" id="PTHR38695:SF1">
    <property type="entry name" value="AMINO ACID PERMEASE_ SLC12A DOMAIN-CONTAINING PROTEIN"/>
    <property type="match status" value="1"/>
</dbReference>
<feature type="domain" description="Luciferase" evidence="2">
    <location>
        <begin position="188"/>
        <end position="267"/>
    </location>
</feature>
<dbReference type="Pfam" id="PF17648">
    <property type="entry name" value="Luciferase"/>
    <property type="match status" value="1"/>
</dbReference>
<accession>A0A9W9KP17</accession>
<dbReference type="PANTHER" id="PTHR38695">
    <property type="entry name" value="AMINO ACID PERMEASE_ SLC12A DOMAIN-CONTAINING PROTEIN"/>
    <property type="match status" value="1"/>
</dbReference>
<name>A0A9W9KP17_9EURO</name>
<keyword evidence="4" id="KW-1185">Reference proteome</keyword>
<evidence type="ECO:0000313" key="4">
    <source>
        <dbReference type="Proteomes" id="UP001149074"/>
    </source>
</evidence>
<dbReference type="EMBL" id="JAPQKI010000001">
    <property type="protein sequence ID" value="KAJ5112573.1"/>
    <property type="molecule type" value="Genomic_DNA"/>
</dbReference>